<dbReference type="Gene3D" id="3.30.460.10">
    <property type="entry name" value="Beta Polymerase, domain 2"/>
    <property type="match status" value="1"/>
</dbReference>
<reference evidence="9" key="1">
    <citation type="submission" date="2022-05" db="EMBL/GenBank/DDBJ databases">
        <title>Alysiella filiformis genome sequencing.</title>
        <authorList>
            <person name="Viehboeck T."/>
        </authorList>
    </citation>
    <scope>NUCLEOTIDE SEQUENCE</scope>
    <source>
        <strain evidence="9">DSM 2580</strain>
    </source>
</reference>
<evidence type="ECO:0000313" key="9">
    <source>
        <dbReference type="EMBL" id="URD67215.1"/>
    </source>
</evidence>
<keyword evidence="6" id="KW-0067">ATP-binding</keyword>
<accession>A0AAE9HVX0</accession>
<dbReference type="GO" id="GO:0016779">
    <property type="term" value="F:nucleotidyltransferase activity"/>
    <property type="evidence" value="ECO:0007669"/>
    <property type="project" value="UniProtKB-KW"/>
</dbReference>
<evidence type="ECO:0000259" key="8">
    <source>
        <dbReference type="Pfam" id="PF18765"/>
    </source>
</evidence>
<dbReference type="PANTHER" id="PTHR33571:SF12">
    <property type="entry name" value="BSL3053 PROTEIN"/>
    <property type="match status" value="1"/>
</dbReference>
<evidence type="ECO:0000256" key="1">
    <source>
        <dbReference type="ARBA" id="ARBA00001946"/>
    </source>
</evidence>
<name>A0AAE9HVX0_9NEIS</name>
<dbReference type="Proteomes" id="UP001056819">
    <property type="component" value="Chromosome"/>
</dbReference>
<organism evidence="9 10">
    <name type="scientific">Conchiformibius steedae DSM 2580</name>
    <dbReference type="NCBI Taxonomy" id="1121352"/>
    <lineage>
        <taxon>Bacteria</taxon>
        <taxon>Pseudomonadati</taxon>
        <taxon>Pseudomonadota</taxon>
        <taxon>Betaproteobacteria</taxon>
        <taxon>Neisseriales</taxon>
        <taxon>Neisseriaceae</taxon>
        <taxon>Conchiformibius</taxon>
    </lineage>
</organism>
<evidence type="ECO:0000256" key="4">
    <source>
        <dbReference type="ARBA" id="ARBA00022723"/>
    </source>
</evidence>
<evidence type="ECO:0000313" key="10">
    <source>
        <dbReference type="Proteomes" id="UP001056819"/>
    </source>
</evidence>
<dbReference type="GO" id="GO:0046872">
    <property type="term" value="F:metal ion binding"/>
    <property type="evidence" value="ECO:0007669"/>
    <property type="project" value="UniProtKB-KW"/>
</dbReference>
<evidence type="ECO:0000256" key="5">
    <source>
        <dbReference type="ARBA" id="ARBA00022741"/>
    </source>
</evidence>
<evidence type="ECO:0000256" key="7">
    <source>
        <dbReference type="ARBA" id="ARBA00022842"/>
    </source>
</evidence>
<feature type="domain" description="Polymerase beta nucleotidyltransferase" evidence="8">
    <location>
        <begin position="17"/>
        <end position="95"/>
    </location>
</feature>
<dbReference type="SUPFAM" id="SSF81301">
    <property type="entry name" value="Nucleotidyltransferase"/>
    <property type="match status" value="1"/>
</dbReference>
<keyword evidence="3" id="KW-0548">Nucleotidyltransferase</keyword>
<dbReference type="InterPro" id="IPR052038">
    <property type="entry name" value="Type-VII_TA_antitoxin"/>
</dbReference>
<evidence type="ECO:0000256" key="3">
    <source>
        <dbReference type="ARBA" id="ARBA00022695"/>
    </source>
</evidence>
<dbReference type="AlphaFoldDB" id="A0AAE9HVX0"/>
<dbReference type="InterPro" id="IPR041633">
    <property type="entry name" value="Polbeta"/>
</dbReference>
<evidence type="ECO:0000256" key="6">
    <source>
        <dbReference type="ARBA" id="ARBA00022840"/>
    </source>
</evidence>
<dbReference type="GO" id="GO:0005524">
    <property type="term" value="F:ATP binding"/>
    <property type="evidence" value="ECO:0007669"/>
    <property type="project" value="UniProtKB-KW"/>
</dbReference>
<sequence length="96" mass="10858">MKPSELLQQHRTELLVISRQFAVDNVRVFGSVAKGTDHENSDLDILLDPLRQTTLFDLSGLQMAFEELLGIKVDVLTPRSLPETFRAQVLREAKPL</sequence>
<keyword evidence="4" id="KW-0479">Metal-binding</keyword>
<gene>
    <name evidence="9" type="ORF">LNQ82_08485</name>
</gene>
<comment type="cofactor">
    <cofactor evidence="1">
        <name>Mg(2+)</name>
        <dbReference type="ChEBI" id="CHEBI:18420"/>
    </cofactor>
</comment>
<dbReference type="PANTHER" id="PTHR33571">
    <property type="entry name" value="SSL8005 PROTEIN"/>
    <property type="match status" value="1"/>
</dbReference>
<dbReference type="CDD" id="cd05403">
    <property type="entry name" value="NT_KNTase_like"/>
    <property type="match status" value="1"/>
</dbReference>
<protein>
    <submittedName>
        <fullName evidence="9">Nucleotidyltransferase family protein</fullName>
    </submittedName>
</protein>
<keyword evidence="2" id="KW-0808">Transferase</keyword>
<keyword evidence="5" id="KW-0547">Nucleotide-binding</keyword>
<dbReference type="InterPro" id="IPR043519">
    <property type="entry name" value="NT_sf"/>
</dbReference>
<evidence type="ECO:0000256" key="2">
    <source>
        <dbReference type="ARBA" id="ARBA00022679"/>
    </source>
</evidence>
<proteinExistence type="predicted"/>
<dbReference type="EMBL" id="CP097501">
    <property type="protein sequence ID" value="URD67215.1"/>
    <property type="molecule type" value="Genomic_DNA"/>
</dbReference>
<keyword evidence="7" id="KW-0460">Magnesium</keyword>
<dbReference type="RefSeq" id="WP_027021129.1">
    <property type="nucleotide sequence ID" value="NZ_CP097501.1"/>
</dbReference>
<dbReference type="Pfam" id="PF18765">
    <property type="entry name" value="Polbeta"/>
    <property type="match status" value="1"/>
</dbReference>